<dbReference type="EMBL" id="FNHL01000003">
    <property type="protein sequence ID" value="SDM85359.1"/>
    <property type="molecule type" value="Genomic_DNA"/>
</dbReference>
<proteinExistence type="predicted"/>
<gene>
    <name evidence="1" type="ORF">SAMN04487949_2806</name>
</gene>
<organism evidence="1 2">
    <name type="scientific">Halogranum gelatinilyticum</name>
    <dbReference type="NCBI Taxonomy" id="660521"/>
    <lineage>
        <taxon>Archaea</taxon>
        <taxon>Methanobacteriati</taxon>
        <taxon>Methanobacteriota</taxon>
        <taxon>Stenosarchaea group</taxon>
        <taxon>Halobacteria</taxon>
        <taxon>Halobacteriales</taxon>
        <taxon>Haloferacaceae</taxon>
    </lineage>
</organism>
<protein>
    <submittedName>
        <fullName evidence="1">Uncharacterized protein</fullName>
    </submittedName>
</protein>
<accession>A0A1G9WLL1</accession>
<name>A0A1G9WLL1_9EURY</name>
<dbReference type="RefSeq" id="WP_089698380.1">
    <property type="nucleotide sequence ID" value="NZ_FNHL01000003.1"/>
</dbReference>
<evidence type="ECO:0000313" key="2">
    <source>
        <dbReference type="Proteomes" id="UP000199451"/>
    </source>
</evidence>
<sequence length="153" mass="17437">MTSPYGGGTSADRWERVWLARTEARWRRGPEVVECFRFGDGYVATVEYTNRSVRWQLTPGPVGLASALFTVALYIQYDVTPQIDPDGRMFVALAADGPRQVFSESLEEPVQYVYIDSVRTLEELPGCLDTISLERAYSRLSYEQRRQLRSGRS</sequence>
<evidence type="ECO:0000313" key="1">
    <source>
        <dbReference type="EMBL" id="SDM85359.1"/>
    </source>
</evidence>
<reference evidence="2" key="1">
    <citation type="submission" date="2016-10" db="EMBL/GenBank/DDBJ databases">
        <authorList>
            <person name="Varghese N."/>
            <person name="Submissions S."/>
        </authorList>
    </citation>
    <scope>NUCLEOTIDE SEQUENCE [LARGE SCALE GENOMIC DNA]</scope>
    <source>
        <strain evidence="2">CGMCC 1.10119</strain>
    </source>
</reference>
<dbReference type="AlphaFoldDB" id="A0A1G9WLL1"/>
<keyword evidence="2" id="KW-1185">Reference proteome</keyword>
<dbReference type="Proteomes" id="UP000199451">
    <property type="component" value="Unassembled WGS sequence"/>
</dbReference>
<dbReference type="OrthoDB" id="290006at2157"/>